<dbReference type="InParanoid" id="U5H6L7"/>
<dbReference type="SUPFAM" id="SSF52113">
    <property type="entry name" value="BRCT domain"/>
    <property type="match status" value="1"/>
</dbReference>
<name>U5H6L7_USTV1</name>
<feature type="region of interest" description="Disordered" evidence="5">
    <location>
        <begin position="232"/>
        <end position="282"/>
    </location>
</feature>
<feature type="region of interest" description="Disordered" evidence="5">
    <location>
        <begin position="873"/>
        <end position="933"/>
    </location>
</feature>
<dbReference type="Pfam" id="PF08630">
    <property type="entry name" value="Dfp1_Him1_M"/>
    <property type="match status" value="1"/>
</dbReference>
<dbReference type="Gene3D" id="6.10.250.3410">
    <property type="entry name" value="DBF zinc finger"/>
    <property type="match status" value="1"/>
</dbReference>
<dbReference type="FunCoup" id="U5H6L7">
    <property type="interactions" value="77"/>
</dbReference>
<evidence type="ECO:0000313" key="8">
    <source>
        <dbReference type="EnsemblFungi" id="MVLG_02916T0"/>
    </source>
</evidence>
<dbReference type="InterPro" id="IPR001357">
    <property type="entry name" value="BRCT_dom"/>
</dbReference>
<evidence type="ECO:0000256" key="1">
    <source>
        <dbReference type="ARBA" id="ARBA00022723"/>
    </source>
</evidence>
<gene>
    <name evidence="7" type="ORF">MVLG_02916</name>
</gene>
<dbReference type="EMBL" id="AEIJ01000273">
    <property type="status" value="NOT_ANNOTATED_CDS"/>
    <property type="molecule type" value="Genomic_DNA"/>
</dbReference>
<sequence length="933" mass="99537">MSTSITNRTPNAPTSRFIDYAPPKLTSRVTHSRTASTSNAITHTANTSTTLAAAAGGAAGAGGATTGTMTAAPIGTKRRSHLHSFGGLIRGDTPRFNLEGLDRLTNKRERRLVDEDDQDAVLVVEPPATRAATGTSSMTTMTTATTMTRGGSASAAHAQAPPPRKRRALVDTTQQDGVVDLTHTSTTPAESLANAKARWEAEEDAAYRTIFGLDNNPLVSEDENGNLVLSRLKGRPSTRPGTTTASTTTTTGTATTTTTSTTTSTTTAATTMSTSSKQSRDPCRQTLEEINRDHEIAFNPTGPIAMKAAEDARKLAAATVAKASQAGGGGGATKDHKKSMRQERAEKHDRLVQESATWRSKYKKAFPSFVFYFDALDVSTELHLIRQVERLGASVDNFFSKKVTHVVTSRPVPSTNNKENSPSVTAASKSASAAAHVAYNPGPVSHESTAGPLRTKKLTASNKSPTTYALPNGQKLRPFSEGLDKNPFIDSQDILCKAVDFKLKIWHLDKIHLILTRINSHSPSKNSAETTRPAAGTQGLSLPSLLRDEQLYGTRERDPFVPRADMYYFGPKSVYLLVEDSTGEHRPIVTKEYERPRRHEDPAWPVLWGGVEGRGGFYHFEGEIKYERRKPPAPKLDRSTASRNGKSLKAIQAMGATGGHAVAANRAVGVTGGNAGSAPNLRRSLSLQAMTRGGKTGLVGADSRGASGTSKEPEYLAASGNSQIITSTTATSTRSGAPVGRLGHGVVDKRLAVLSQRTVTSLGGNSASGARPAPAEFSAAGSSRHLAIPGAALGGNLQGKLKRSASVDAGLNARIPPPRDEPKKPGYCENCRVKFEDFKDHVVASKHRRFAQNPKNWYELDDLLSLISRPLAVQSSEDEDEEMEEDEWDESDADAQLESSQPSSAEDFLAGVGDDSGFHEGVGSDSCASDQED</sequence>
<dbReference type="PANTHER" id="PTHR15375:SF26">
    <property type="entry name" value="PROTEIN CHIFFON"/>
    <property type="match status" value="1"/>
</dbReference>
<feature type="compositionally biased region" description="Basic and acidic residues" evidence="5">
    <location>
        <begin position="340"/>
        <end position="352"/>
    </location>
</feature>
<keyword evidence="1" id="KW-0479">Metal-binding</keyword>
<dbReference type="InterPro" id="IPR051590">
    <property type="entry name" value="Replication_Regulatory_Kinase"/>
</dbReference>
<dbReference type="STRING" id="683840.U5H6L7"/>
<dbReference type="GO" id="GO:0031431">
    <property type="term" value="C:Dbf4-dependent protein kinase complex"/>
    <property type="evidence" value="ECO:0007669"/>
    <property type="project" value="TreeGrafter"/>
</dbReference>
<feature type="domain" description="DBF4-type" evidence="6">
    <location>
        <begin position="821"/>
        <end position="870"/>
    </location>
</feature>
<dbReference type="SMART" id="SM00586">
    <property type="entry name" value="ZnF_DBF"/>
    <property type="match status" value="1"/>
</dbReference>
<dbReference type="InterPro" id="IPR013939">
    <property type="entry name" value="Regulatory_Dfp1/Him1"/>
</dbReference>
<dbReference type="GO" id="GO:0010571">
    <property type="term" value="P:positive regulation of nuclear cell cycle DNA replication"/>
    <property type="evidence" value="ECO:0007669"/>
    <property type="project" value="TreeGrafter"/>
</dbReference>
<reference evidence="8" key="4">
    <citation type="submission" date="2015-06" db="UniProtKB">
        <authorList>
            <consortium name="EnsemblFungi"/>
        </authorList>
    </citation>
    <scope>IDENTIFICATION</scope>
</reference>
<evidence type="ECO:0000313" key="7">
    <source>
        <dbReference type="EMBL" id="KDE06719.1"/>
    </source>
</evidence>
<dbReference type="GO" id="GO:0008270">
    <property type="term" value="F:zinc ion binding"/>
    <property type="evidence" value="ECO:0007669"/>
    <property type="project" value="UniProtKB-KW"/>
</dbReference>
<dbReference type="InterPro" id="IPR006572">
    <property type="entry name" value="Znf_DBF"/>
</dbReference>
<dbReference type="EnsemblFungi" id="MVLG_02916T0">
    <property type="protein sequence ID" value="MVLG_02916T0"/>
    <property type="gene ID" value="MVLG_02916"/>
</dbReference>
<reference evidence="7" key="2">
    <citation type="submission" date="2010-11" db="EMBL/GenBank/DDBJ databases">
        <authorList>
            <consortium name="The Broad Institute Genome Sequencing Platform"/>
            <person name="Earl A."/>
            <person name="Ward D."/>
            <person name="Feldgarden M."/>
            <person name="Gevers D."/>
            <person name="Butler R."/>
            <person name="Young S.K."/>
            <person name="Zeng Q."/>
            <person name="Gargeya S."/>
            <person name="Fitzgerald M."/>
            <person name="Haas B."/>
            <person name="Abouelleil A."/>
            <person name="Alvarado L."/>
            <person name="Arachchi H.M."/>
            <person name="Berlin A."/>
            <person name="Brown A."/>
            <person name="Chapman S.B."/>
            <person name="Chen Z."/>
            <person name="Dunbar C."/>
            <person name="Freedman E."/>
            <person name="Gearin G."/>
            <person name="Gellesch M."/>
            <person name="Goldberg J."/>
            <person name="Griggs A."/>
            <person name="Gujja S."/>
            <person name="Heilman E."/>
            <person name="Heiman D."/>
            <person name="Howarth C."/>
            <person name="Larson L."/>
            <person name="Lui A."/>
            <person name="MacDonald P.J.P."/>
            <person name="Mehta T."/>
            <person name="Montmayeur A."/>
            <person name="Murphy C."/>
            <person name="Neiman D."/>
            <person name="Pearson M."/>
            <person name="Priest M."/>
            <person name="Roberts A."/>
            <person name="Saif S."/>
            <person name="Shea T."/>
            <person name="Shenoy N."/>
            <person name="Sisk P."/>
            <person name="Stolte C."/>
            <person name="Sykes S."/>
            <person name="White J."/>
            <person name="Yandava C."/>
            <person name="Wortman J."/>
            <person name="Nusbaum C."/>
            <person name="Birren B."/>
        </authorList>
    </citation>
    <scope>NUCLEOTIDE SEQUENCE</scope>
    <source>
        <strain evidence="7">P1A1 Lamole</strain>
    </source>
</reference>
<feature type="compositionally biased region" description="Polar residues" evidence="5">
    <location>
        <begin position="521"/>
        <end position="530"/>
    </location>
</feature>
<dbReference type="FunFam" id="6.10.250.3410:FF:000001">
    <property type="entry name" value="Protein DBF4 homolog A"/>
    <property type="match status" value="1"/>
</dbReference>
<evidence type="ECO:0000256" key="2">
    <source>
        <dbReference type="ARBA" id="ARBA00022771"/>
    </source>
</evidence>
<dbReference type="PANTHER" id="PTHR15375">
    <property type="entry name" value="ACTIVATOR OF S-PHASE KINASE-RELATED"/>
    <property type="match status" value="1"/>
</dbReference>
<keyword evidence="9" id="KW-1185">Reference proteome</keyword>
<dbReference type="InterPro" id="IPR038545">
    <property type="entry name" value="Znf_DBF_sf"/>
</dbReference>
<reference evidence="7 9" key="3">
    <citation type="journal article" date="2015" name="BMC Genomics">
        <title>Sex and parasites: genomic and transcriptomic analysis of Microbotryum lychnidis-dioicae, the biotrophic and plant-castrating anther smut fungus.</title>
        <authorList>
            <person name="Perlin M.H."/>
            <person name="Amselem J."/>
            <person name="Fontanillas E."/>
            <person name="Toh S.S."/>
            <person name="Chen Z."/>
            <person name="Goldberg J."/>
            <person name="Duplessis S."/>
            <person name="Henrissat B."/>
            <person name="Young S."/>
            <person name="Zeng Q."/>
            <person name="Aguileta G."/>
            <person name="Petit E."/>
            <person name="Badouin H."/>
            <person name="Andrews J."/>
            <person name="Razeeq D."/>
            <person name="Gabaldon T."/>
            <person name="Quesneville H."/>
            <person name="Giraud T."/>
            <person name="Hood M.E."/>
            <person name="Schultz D.J."/>
            <person name="Cuomo C.A."/>
        </authorList>
    </citation>
    <scope>NUCLEOTIDE SEQUENCE [LARGE SCALE GENOMIC DNA]</scope>
    <source>
        <strain evidence="7">P1A1 Lamole</strain>
        <strain evidence="9">p1A1 Lamole</strain>
    </source>
</reference>
<dbReference type="AlphaFoldDB" id="U5H6L7"/>
<dbReference type="GO" id="GO:0043539">
    <property type="term" value="F:protein serine/threonine kinase activator activity"/>
    <property type="evidence" value="ECO:0007669"/>
    <property type="project" value="TreeGrafter"/>
</dbReference>
<dbReference type="InterPro" id="IPR036420">
    <property type="entry name" value="BRCT_dom_sf"/>
</dbReference>
<dbReference type="Gene3D" id="3.40.50.10190">
    <property type="entry name" value="BRCT domain"/>
    <property type="match status" value="1"/>
</dbReference>
<evidence type="ECO:0000256" key="5">
    <source>
        <dbReference type="SAM" id="MobiDB-lite"/>
    </source>
</evidence>
<dbReference type="Pfam" id="PF07535">
    <property type="entry name" value="zf-DBF"/>
    <property type="match status" value="1"/>
</dbReference>
<dbReference type="GO" id="GO:0003676">
    <property type="term" value="F:nucleic acid binding"/>
    <property type="evidence" value="ECO:0007669"/>
    <property type="project" value="InterPro"/>
</dbReference>
<dbReference type="OrthoDB" id="21380at2759"/>
<feature type="region of interest" description="Disordered" evidence="5">
    <location>
        <begin position="521"/>
        <end position="540"/>
    </location>
</feature>
<feature type="region of interest" description="Disordered" evidence="5">
    <location>
        <begin position="323"/>
        <end position="352"/>
    </location>
</feature>
<dbReference type="PROSITE" id="PS51265">
    <property type="entry name" value="ZF_DBF4"/>
    <property type="match status" value="1"/>
</dbReference>
<dbReference type="Pfam" id="PF00533">
    <property type="entry name" value="BRCT"/>
    <property type="match status" value="1"/>
</dbReference>
<proteinExistence type="predicted"/>
<dbReference type="EMBL" id="GL541667">
    <property type="protein sequence ID" value="KDE06719.1"/>
    <property type="molecule type" value="Genomic_DNA"/>
</dbReference>
<evidence type="ECO:0000313" key="9">
    <source>
        <dbReference type="Proteomes" id="UP000017200"/>
    </source>
</evidence>
<dbReference type="GO" id="GO:1901987">
    <property type="term" value="P:regulation of cell cycle phase transition"/>
    <property type="evidence" value="ECO:0007669"/>
    <property type="project" value="TreeGrafter"/>
</dbReference>
<feature type="compositionally biased region" description="Polar residues" evidence="5">
    <location>
        <begin position="1"/>
        <end position="14"/>
    </location>
</feature>
<dbReference type="Pfam" id="PF22437">
    <property type="entry name" value="DBF4_BRCT"/>
    <property type="match status" value="1"/>
</dbReference>
<dbReference type="Proteomes" id="UP000017200">
    <property type="component" value="Unassembled WGS sequence"/>
</dbReference>
<dbReference type="CDD" id="cd00027">
    <property type="entry name" value="BRCT"/>
    <property type="match status" value="1"/>
</dbReference>
<organism evidence="7">
    <name type="scientific">Microbotryum lychnidis-dioicae (strain p1A1 Lamole / MvSl-1064)</name>
    <name type="common">Anther smut fungus</name>
    <dbReference type="NCBI Taxonomy" id="683840"/>
    <lineage>
        <taxon>Eukaryota</taxon>
        <taxon>Fungi</taxon>
        <taxon>Dikarya</taxon>
        <taxon>Basidiomycota</taxon>
        <taxon>Pucciniomycotina</taxon>
        <taxon>Microbotryomycetes</taxon>
        <taxon>Microbotryales</taxon>
        <taxon>Microbotryaceae</taxon>
        <taxon>Microbotryum</taxon>
    </lineage>
</organism>
<dbReference type="HOGENOM" id="CLU_313788_0_0_1"/>
<evidence type="ECO:0000256" key="4">
    <source>
        <dbReference type="PROSITE-ProRule" id="PRU00600"/>
    </source>
</evidence>
<feature type="compositionally biased region" description="Low complexity" evidence="5">
    <location>
        <begin position="242"/>
        <end position="276"/>
    </location>
</feature>
<feature type="compositionally biased region" description="Acidic residues" evidence="5">
    <location>
        <begin position="876"/>
        <end position="895"/>
    </location>
</feature>
<protein>
    <recommendedName>
        <fullName evidence="6">DBF4-type domain-containing protein</fullName>
    </recommendedName>
</protein>
<evidence type="ECO:0000256" key="3">
    <source>
        <dbReference type="ARBA" id="ARBA00022833"/>
    </source>
</evidence>
<evidence type="ECO:0000259" key="6">
    <source>
        <dbReference type="PROSITE" id="PS51265"/>
    </source>
</evidence>
<reference evidence="9" key="1">
    <citation type="submission" date="2010-11" db="EMBL/GenBank/DDBJ databases">
        <title>The genome sequence of Microbotryum violaceum strain p1A1 Lamole.</title>
        <authorList>
            <person name="Cuomo C."/>
            <person name="Perlin M."/>
            <person name="Young S.K."/>
            <person name="Zeng Q."/>
            <person name="Gargeya S."/>
            <person name="Alvarado L."/>
            <person name="Berlin A."/>
            <person name="Chapman S.B."/>
            <person name="Chen Z."/>
            <person name="Freedman E."/>
            <person name="Gellesch M."/>
            <person name="Goldberg J."/>
            <person name="Griggs A."/>
            <person name="Gujja S."/>
            <person name="Heilman E."/>
            <person name="Heiman D."/>
            <person name="Howarth C."/>
            <person name="Mehta T."/>
            <person name="Neiman D."/>
            <person name="Pearson M."/>
            <person name="Roberts A."/>
            <person name="Saif S."/>
            <person name="Shea T."/>
            <person name="Shenoy N."/>
            <person name="Sisk P."/>
            <person name="Stolte C."/>
            <person name="Sykes S."/>
            <person name="White J."/>
            <person name="Yandava C."/>
            <person name="Haas B."/>
            <person name="Nusbaum C."/>
            <person name="Birren B."/>
        </authorList>
    </citation>
    <scope>NUCLEOTIDE SEQUENCE [LARGE SCALE GENOMIC DNA]</scope>
    <source>
        <strain evidence="9">p1A1 Lamole</strain>
    </source>
</reference>
<accession>U5H6L7</accession>
<dbReference type="InterPro" id="IPR055116">
    <property type="entry name" value="DBF4_BRCT"/>
</dbReference>
<feature type="region of interest" description="Disordered" evidence="5">
    <location>
        <begin position="1"/>
        <end position="25"/>
    </location>
</feature>
<keyword evidence="3" id="KW-0862">Zinc</keyword>
<keyword evidence="2 4" id="KW-0863">Zinc-finger</keyword>